<evidence type="ECO:0000313" key="9">
    <source>
        <dbReference type="Proteomes" id="UP000653305"/>
    </source>
</evidence>
<organism evidence="8 9">
    <name type="scientific">Phtheirospermum japonicum</name>
    <dbReference type="NCBI Taxonomy" id="374723"/>
    <lineage>
        <taxon>Eukaryota</taxon>
        <taxon>Viridiplantae</taxon>
        <taxon>Streptophyta</taxon>
        <taxon>Embryophyta</taxon>
        <taxon>Tracheophyta</taxon>
        <taxon>Spermatophyta</taxon>
        <taxon>Magnoliopsida</taxon>
        <taxon>eudicotyledons</taxon>
        <taxon>Gunneridae</taxon>
        <taxon>Pentapetalae</taxon>
        <taxon>asterids</taxon>
        <taxon>lamiids</taxon>
        <taxon>Lamiales</taxon>
        <taxon>Orobanchaceae</taxon>
        <taxon>Orobanchaceae incertae sedis</taxon>
        <taxon>Phtheirospermum</taxon>
    </lineage>
</organism>
<comment type="caution">
    <text evidence="8">The sequence shown here is derived from an EMBL/GenBank/DDBJ whole genome shotgun (WGS) entry which is preliminary data.</text>
</comment>
<dbReference type="AlphaFoldDB" id="A0A830B219"/>
<dbReference type="InterPro" id="IPR009606">
    <property type="entry name" value="DEAL/Modifying_wall_lignin1/2"/>
</dbReference>
<name>A0A830B219_9LAMI</name>
<dbReference type="InterPro" id="IPR052222">
    <property type="entry name" value="DESIGUAL"/>
</dbReference>
<keyword evidence="3" id="KW-0732">Signal</keyword>
<reference evidence="8" key="1">
    <citation type="submission" date="2020-07" db="EMBL/GenBank/DDBJ databases">
        <title>Ethylene signaling mediates host invasion by parasitic plants.</title>
        <authorList>
            <person name="Yoshida S."/>
        </authorList>
    </citation>
    <scope>NUCLEOTIDE SEQUENCE</scope>
    <source>
        <strain evidence="8">Okayama</strain>
    </source>
</reference>
<evidence type="ECO:0000256" key="6">
    <source>
        <dbReference type="ARBA" id="ARBA00029467"/>
    </source>
</evidence>
<evidence type="ECO:0000256" key="4">
    <source>
        <dbReference type="ARBA" id="ARBA00022989"/>
    </source>
</evidence>
<evidence type="ECO:0000256" key="3">
    <source>
        <dbReference type="ARBA" id="ARBA00022729"/>
    </source>
</evidence>
<evidence type="ECO:0000256" key="2">
    <source>
        <dbReference type="ARBA" id="ARBA00022692"/>
    </source>
</evidence>
<keyword evidence="5 7" id="KW-0472">Membrane</keyword>
<dbReference type="Pfam" id="PF06749">
    <property type="entry name" value="DUF1218"/>
    <property type="match status" value="1"/>
</dbReference>
<evidence type="ECO:0000256" key="5">
    <source>
        <dbReference type="ARBA" id="ARBA00023136"/>
    </source>
</evidence>
<feature type="transmembrane region" description="Helical" evidence="7">
    <location>
        <begin position="52"/>
        <end position="77"/>
    </location>
</feature>
<comment type="subcellular location">
    <subcellularLocation>
        <location evidence="1">Endomembrane system</location>
        <topology evidence="1">Multi-pass membrane protein</topology>
    </subcellularLocation>
</comment>
<accession>A0A830B219</accession>
<dbReference type="EMBL" id="BMAC01000007">
    <property type="protein sequence ID" value="GFP79389.1"/>
    <property type="molecule type" value="Genomic_DNA"/>
</dbReference>
<evidence type="ECO:0000256" key="1">
    <source>
        <dbReference type="ARBA" id="ARBA00004127"/>
    </source>
</evidence>
<keyword evidence="9" id="KW-1185">Reference proteome</keyword>
<proteinExistence type="inferred from homology"/>
<dbReference type="OrthoDB" id="1877293at2759"/>
<feature type="transmembrane region" description="Helical" evidence="7">
    <location>
        <begin position="142"/>
        <end position="166"/>
    </location>
</feature>
<dbReference type="Proteomes" id="UP000653305">
    <property type="component" value="Unassembled WGS sequence"/>
</dbReference>
<evidence type="ECO:0000256" key="7">
    <source>
        <dbReference type="SAM" id="Phobius"/>
    </source>
</evidence>
<sequence>MKSLNHYSFVLFLSAIIVSGLVYFTLCFLAEFKKSEKNDLRLDGNLCYLPRSSAFGLGFGALICLCIAQVIGNLFICKNFKPRQQNRGCKARKPSLSCILLVFSWISFGVTLILISVATSMSRSQGFGEGWLEGECYLVRDGVYIGSGFLGLLALGLTLGSGAINLRQMQAEEKRKVHAQVDQ</sequence>
<gene>
    <name evidence="8" type="ORF">PHJA_000082400</name>
</gene>
<comment type="similarity">
    <text evidence="6">Belongs to the DESIGUAL family.</text>
</comment>
<keyword evidence="2 7" id="KW-0812">Transmembrane</keyword>
<protein>
    <submittedName>
        <fullName evidence="8">Uncharacterized protein</fullName>
    </submittedName>
</protein>
<dbReference type="GO" id="GO:0012505">
    <property type="term" value="C:endomembrane system"/>
    <property type="evidence" value="ECO:0007669"/>
    <property type="project" value="UniProtKB-SubCell"/>
</dbReference>
<evidence type="ECO:0000313" key="8">
    <source>
        <dbReference type="EMBL" id="GFP79389.1"/>
    </source>
</evidence>
<keyword evidence="4 7" id="KW-1133">Transmembrane helix</keyword>
<feature type="transmembrane region" description="Helical" evidence="7">
    <location>
        <begin position="7"/>
        <end position="32"/>
    </location>
</feature>
<feature type="transmembrane region" description="Helical" evidence="7">
    <location>
        <begin position="98"/>
        <end position="122"/>
    </location>
</feature>
<dbReference type="PANTHER" id="PTHR31769">
    <property type="entry name" value="OS07G0462200 PROTEIN-RELATED"/>
    <property type="match status" value="1"/>
</dbReference>